<dbReference type="OrthoDB" id="5340910at2759"/>
<organism evidence="4 5">
    <name type="scientific">Crucibulum laeve</name>
    <dbReference type="NCBI Taxonomy" id="68775"/>
    <lineage>
        <taxon>Eukaryota</taxon>
        <taxon>Fungi</taxon>
        <taxon>Dikarya</taxon>
        <taxon>Basidiomycota</taxon>
        <taxon>Agaricomycotina</taxon>
        <taxon>Agaricomycetes</taxon>
        <taxon>Agaricomycetidae</taxon>
        <taxon>Agaricales</taxon>
        <taxon>Agaricineae</taxon>
        <taxon>Nidulariaceae</taxon>
        <taxon>Crucibulum</taxon>
    </lineage>
</organism>
<evidence type="ECO:0000313" key="5">
    <source>
        <dbReference type="Proteomes" id="UP000308652"/>
    </source>
</evidence>
<dbReference type="Proteomes" id="UP000308652">
    <property type="component" value="Unassembled WGS sequence"/>
</dbReference>
<dbReference type="InterPro" id="IPR036028">
    <property type="entry name" value="SH3-like_dom_sf"/>
</dbReference>
<feature type="domain" description="SH3" evidence="3">
    <location>
        <begin position="1"/>
        <end position="61"/>
    </location>
</feature>
<sequence length="84" mass="9289">LSPFTATVQCTFIPQLPDELSITTGEIIRVLAEYDDGWAFCMNARGGQGMVPVECLDRVGLMSPPQLEVRDVRSFKRESSLRAA</sequence>
<keyword evidence="5" id="KW-1185">Reference proteome</keyword>
<feature type="non-terminal residue" evidence="4">
    <location>
        <position position="84"/>
    </location>
</feature>
<accession>A0A5C3LT31</accession>
<dbReference type="InterPro" id="IPR001452">
    <property type="entry name" value="SH3_domain"/>
</dbReference>
<dbReference type="STRING" id="68775.A0A5C3LT31"/>
<dbReference type="Pfam" id="PF14604">
    <property type="entry name" value="SH3_9"/>
    <property type="match status" value="1"/>
</dbReference>
<keyword evidence="1 2" id="KW-0728">SH3 domain</keyword>
<feature type="non-terminal residue" evidence="4">
    <location>
        <position position="1"/>
    </location>
</feature>
<dbReference type="EMBL" id="ML213614">
    <property type="protein sequence ID" value="TFK36359.1"/>
    <property type="molecule type" value="Genomic_DNA"/>
</dbReference>
<name>A0A5C3LT31_9AGAR</name>
<dbReference type="SUPFAM" id="SSF50044">
    <property type="entry name" value="SH3-domain"/>
    <property type="match status" value="1"/>
</dbReference>
<dbReference type="AlphaFoldDB" id="A0A5C3LT31"/>
<dbReference type="Gene3D" id="2.30.30.40">
    <property type="entry name" value="SH3 Domains"/>
    <property type="match status" value="1"/>
</dbReference>
<dbReference type="SMART" id="SM00326">
    <property type="entry name" value="SH3"/>
    <property type="match status" value="1"/>
</dbReference>
<evidence type="ECO:0000259" key="3">
    <source>
        <dbReference type="PROSITE" id="PS50002"/>
    </source>
</evidence>
<evidence type="ECO:0000256" key="2">
    <source>
        <dbReference type="PROSITE-ProRule" id="PRU00192"/>
    </source>
</evidence>
<protein>
    <recommendedName>
        <fullName evidence="3">SH3 domain-containing protein</fullName>
    </recommendedName>
</protein>
<dbReference type="PROSITE" id="PS50002">
    <property type="entry name" value="SH3"/>
    <property type="match status" value="1"/>
</dbReference>
<reference evidence="4 5" key="1">
    <citation type="journal article" date="2019" name="Nat. Ecol. Evol.">
        <title>Megaphylogeny resolves global patterns of mushroom evolution.</title>
        <authorList>
            <person name="Varga T."/>
            <person name="Krizsan K."/>
            <person name="Foldi C."/>
            <person name="Dima B."/>
            <person name="Sanchez-Garcia M."/>
            <person name="Sanchez-Ramirez S."/>
            <person name="Szollosi G.J."/>
            <person name="Szarkandi J.G."/>
            <person name="Papp V."/>
            <person name="Albert L."/>
            <person name="Andreopoulos W."/>
            <person name="Angelini C."/>
            <person name="Antonin V."/>
            <person name="Barry K.W."/>
            <person name="Bougher N.L."/>
            <person name="Buchanan P."/>
            <person name="Buyck B."/>
            <person name="Bense V."/>
            <person name="Catcheside P."/>
            <person name="Chovatia M."/>
            <person name="Cooper J."/>
            <person name="Damon W."/>
            <person name="Desjardin D."/>
            <person name="Finy P."/>
            <person name="Geml J."/>
            <person name="Haridas S."/>
            <person name="Hughes K."/>
            <person name="Justo A."/>
            <person name="Karasinski D."/>
            <person name="Kautmanova I."/>
            <person name="Kiss B."/>
            <person name="Kocsube S."/>
            <person name="Kotiranta H."/>
            <person name="LaButti K.M."/>
            <person name="Lechner B.E."/>
            <person name="Liimatainen K."/>
            <person name="Lipzen A."/>
            <person name="Lukacs Z."/>
            <person name="Mihaltcheva S."/>
            <person name="Morgado L.N."/>
            <person name="Niskanen T."/>
            <person name="Noordeloos M.E."/>
            <person name="Ohm R.A."/>
            <person name="Ortiz-Santana B."/>
            <person name="Ovrebo C."/>
            <person name="Racz N."/>
            <person name="Riley R."/>
            <person name="Savchenko A."/>
            <person name="Shiryaev A."/>
            <person name="Soop K."/>
            <person name="Spirin V."/>
            <person name="Szebenyi C."/>
            <person name="Tomsovsky M."/>
            <person name="Tulloss R.E."/>
            <person name="Uehling J."/>
            <person name="Grigoriev I.V."/>
            <person name="Vagvolgyi C."/>
            <person name="Papp T."/>
            <person name="Martin F.M."/>
            <person name="Miettinen O."/>
            <person name="Hibbett D.S."/>
            <person name="Nagy L.G."/>
        </authorList>
    </citation>
    <scope>NUCLEOTIDE SEQUENCE [LARGE SCALE GENOMIC DNA]</scope>
    <source>
        <strain evidence="4 5">CBS 166.37</strain>
    </source>
</reference>
<evidence type="ECO:0000256" key="1">
    <source>
        <dbReference type="ARBA" id="ARBA00022443"/>
    </source>
</evidence>
<gene>
    <name evidence="4" type="ORF">BDQ12DRAFT_588504</name>
</gene>
<proteinExistence type="predicted"/>
<evidence type="ECO:0000313" key="4">
    <source>
        <dbReference type="EMBL" id="TFK36359.1"/>
    </source>
</evidence>